<accession>A0ABX2FBV7</accession>
<dbReference type="SUPFAM" id="SSF141868">
    <property type="entry name" value="EAL domain-like"/>
    <property type="match status" value="1"/>
</dbReference>
<dbReference type="InterPro" id="IPR013767">
    <property type="entry name" value="PAS_fold"/>
</dbReference>
<gene>
    <name evidence="6" type="ORF">GC106_60720</name>
</gene>
<dbReference type="SUPFAM" id="SSF55785">
    <property type="entry name" value="PYP-like sensor domain (PAS domain)"/>
    <property type="match status" value="1"/>
</dbReference>
<proteinExistence type="predicted"/>
<keyword evidence="7" id="KW-1185">Reference proteome</keyword>
<feature type="compositionally biased region" description="Basic and acidic residues" evidence="1">
    <location>
        <begin position="1"/>
        <end position="11"/>
    </location>
</feature>
<dbReference type="InterPro" id="IPR052155">
    <property type="entry name" value="Biofilm_reg_signaling"/>
</dbReference>
<dbReference type="InterPro" id="IPR000700">
    <property type="entry name" value="PAS-assoc_C"/>
</dbReference>
<dbReference type="SUPFAM" id="SSF55073">
    <property type="entry name" value="Nucleotide cyclase"/>
    <property type="match status" value="1"/>
</dbReference>
<organism evidence="6 7">
    <name type="scientific">Kibdelosporangium persicum</name>
    <dbReference type="NCBI Taxonomy" id="2698649"/>
    <lineage>
        <taxon>Bacteria</taxon>
        <taxon>Bacillati</taxon>
        <taxon>Actinomycetota</taxon>
        <taxon>Actinomycetes</taxon>
        <taxon>Pseudonocardiales</taxon>
        <taxon>Pseudonocardiaceae</taxon>
        <taxon>Kibdelosporangium</taxon>
    </lineage>
</organism>
<dbReference type="PROSITE" id="PS50887">
    <property type="entry name" value="GGDEF"/>
    <property type="match status" value="1"/>
</dbReference>
<dbReference type="EMBL" id="JAAATY010000022">
    <property type="protein sequence ID" value="NRN68817.1"/>
    <property type="molecule type" value="Genomic_DNA"/>
</dbReference>
<dbReference type="InterPro" id="IPR043128">
    <property type="entry name" value="Rev_trsase/Diguanyl_cyclase"/>
</dbReference>
<dbReference type="InterPro" id="IPR001633">
    <property type="entry name" value="EAL_dom"/>
</dbReference>
<dbReference type="InterPro" id="IPR035919">
    <property type="entry name" value="EAL_sf"/>
</dbReference>
<evidence type="ECO:0000259" key="3">
    <source>
        <dbReference type="PROSITE" id="PS50113"/>
    </source>
</evidence>
<evidence type="ECO:0000259" key="5">
    <source>
        <dbReference type="PROSITE" id="PS50887"/>
    </source>
</evidence>
<dbReference type="Pfam" id="PF00990">
    <property type="entry name" value="GGDEF"/>
    <property type="match status" value="1"/>
</dbReference>
<protein>
    <submittedName>
        <fullName evidence="6">Two component signal transduction response regulator</fullName>
    </submittedName>
</protein>
<dbReference type="PROSITE" id="PS50113">
    <property type="entry name" value="PAC"/>
    <property type="match status" value="1"/>
</dbReference>
<dbReference type="CDD" id="cd01949">
    <property type="entry name" value="GGDEF"/>
    <property type="match status" value="1"/>
</dbReference>
<dbReference type="PANTHER" id="PTHR44757:SF2">
    <property type="entry name" value="BIOFILM ARCHITECTURE MAINTENANCE PROTEIN MBAA"/>
    <property type="match status" value="1"/>
</dbReference>
<feature type="region of interest" description="Disordered" evidence="1">
    <location>
        <begin position="1"/>
        <end position="35"/>
    </location>
</feature>
<dbReference type="NCBIfam" id="TIGR00254">
    <property type="entry name" value="GGDEF"/>
    <property type="match status" value="1"/>
</dbReference>
<feature type="domain" description="PAS" evidence="2">
    <location>
        <begin position="178"/>
        <end position="248"/>
    </location>
</feature>
<evidence type="ECO:0000259" key="2">
    <source>
        <dbReference type="PROSITE" id="PS50112"/>
    </source>
</evidence>
<feature type="domain" description="GGDEF" evidence="5">
    <location>
        <begin position="334"/>
        <end position="468"/>
    </location>
</feature>
<dbReference type="Gene3D" id="3.20.20.450">
    <property type="entry name" value="EAL domain"/>
    <property type="match status" value="1"/>
</dbReference>
<comment type="caution">
    <text evidence="6">The sequence shown here is derived from an EMBL/GenBank/DDBJ whole genome shotgun (WGS) entry which is preliminary data.</text>
</comment>
<dbReference type="Pfam" id="PF00989">
    <property type="entry name" value="PAS"/>
    <property type="match status" value="1"/>
</dbReference>
<evidence type="ECO:0000313" key="7">
    <source>
        <dbReference type="Proteomes" id="UP000763557"/>
    </source>
</evidence>
<dbReference type="InterPro" id="IPR035965">
    <property type="entry name" value="PAS-like_dom_sf"/>
</dbReference>
<evidence type="ECO:0000256" key="1">
    <source>
        <dbReference type="SAM" id="MobiDB-lite"/>
    </source>
</evidence>
<evidence type="ECO:0000313" key="6">
    <source>
        <dbReference type="EMBL" id="NRN68817.1"/>
    </source>
</evidence>
<dbReference type="Proteomes" id="UP000763557">
    <property type="component" value="Unassembled WGS sequence"/>
</dbReference>
<dbReference type="SMART" id="SM00091">
    <property type="entry name" value="PAS"/>
    <property type="match status" value="1"/>
</dbReference>
<dbReference type="InterPro" id="IPR029787">
    <property type="entry name" value="Nucleotide_cyclase"/>
</dbReference>
<dbReference type="NCBIfam" id="TIGR00229">
    <property type="entry name" value="sensory_box"/>
    <property type="match status" value="1"/>
</dbReference>
<dbReference type="Gene3D" id="3.30.450.20">
    <property type="entry name" value="PAS domain"/>
    <property type="match status" value="1"/>
</dbReference>
<evidence type="ECO:0000259" key="4">
    <source>
        <dbReference type="PROSITE" id="PS50883"/>
    </source>
</evidence>
<dbReference type="SMART" id="SM00052">
    <property type="entry name" value="EAL"/>
    <property type="match status" value="1"/>
</dbReference>
<dbReference type="PROSITE" id="PS50112">
    <property type="entry name" value="PAS"/>
    <property type="match status" value="1"/>
</dbReference>
<dbReference type="PROSITE" id="PS50883">
    <property type="entry name" value="EAL"/>
    <property type="match status" value="1"/>
</dbReference>
<feature type="domain" description="EAL" evidence="4">
    <location>
        <begin position="477"/>
        <end position="608"/>
    </location>
</feature>
<reference evidence="6 7" key="1">
    <citation type="submission" date="2020-01" db="EMBL/GenBank/DDBJ databases">
        <title>Kibdelosporangium persica a novel Actinomycetes from a hot desert in Iran.</title>
        <authorList>
            <person name="Safaei N."/>
            <person name="Zaburannyi N."/>
            <person name="Mueller R."/>
            <person name="Wink J."/>
        </authorList>
    </citation>
    <scope>NUCLEOTIDE SEQUENCE [LARGE SCALE GENOMIC DNA]</scope>
    <source>
        <strain evidence="6 7">4NS15</strain>
    </source>
</reference>
<dbReference type="Pfam" id="PF00563">
    <property type="entry name" value="EAL"/>
    <property type="match status" value="1"/>
</dbReference>
<dbReference type="InterPro" id="IPR000160">
    <property type="entry name" value="GGDEF_dom"/>
</dbReference>
<name>A0ABX2FBV7_9PSEU</name>
<dbReference type="Gene3D" id="3.30.70.270">
    <property type="match status" value="1"/>
</dbReference>
<sequence>MVSSRLSRDDEVFPAAVRPHTAMPEPVHRENQPRGRARDRLILARKWAYVLHSNVFLTFEQGQLERELSAVLDVLCDVVRGEPLDVGPASEAGARLVELGCTSDQALPCTMDTLGKGLLALPEFQPVTRYAEPIVLALGALSGGFSKANRQATLDQQETMKLSLLKAVRDAKWRLRQSEARFDEVAMSSASGILITDPDGRLVRTNGAIADILGYTSEELAGRTLFDLIHPDLATILRDDYRDLLAGRKDRVRQAQRLIRKDGDVARITLTASVLRNEHGPSHLVTVIEDGTELMLLQGELNRQALHDVLTGLPNRQYFSTNVEIALRRADPRYGVTLFHLDLDAFAMICNGLGRRVGDQLLVSVSQRLRAVVAAEKAMVARFDGDEFGILVENTENTPRVATLVEDINSELAEPIYVDGHGVAVSASIGVVHKPSPAMDPSELLRAADFTLRRAKAAGRGQWELFHADQDERDRRKYTLAAAMPGAWEIGEISVVYRPVAAIEDGRIVHVEALLRWERPDVGVLGHDQCVELAEHTGLILPLGEWLLRTASRQAGWWRQRATRGFHLVVGLTTNQAADADLVSRILRTVGAADQLDGRVPGQRDAFA</sequence>
<dbReference type="CDD" id="cd00130">
    <property type="entry name" value="PAS"/>
    <property type="match status" value="1"/>
</dbReference>
<dbReference type="InterPro" id="IPR000014">
    <property type="entry name" value="PAS"/>
</dbReference>
<dbReference type="SMART" id="SM00267">
    <property type="entry name" value="GGDEF"/>
    <property type="match status" value="1"/>
</dbReference>
<dbReference type="PANTHER" id="PTHR44757">
    <property type="entry name" value="DIGUANYLATE CYCLASE DGCP"/>
    <property type="match status" value="1"/>
</dbReference>
<feature type="domain" description="PAC" evidence="3">
    <location>
        <begin position="252"/>
        <end position="303"/>
    </location>
</feature>
<feature type="compositionally biased region" description="Basic and acidic residues" evidence="1">
    <location>
        <begin position="26"/>
        <end position="35"/>
    </location>
</feature>